<evidence type="ECO:0000256" key="1">
    <source>
        <dbReference type="ARBA" id="ARBA00022729"/>
    </source>
</evidence>
<evidence type="ECO:0000256" key="2">
    <source>
        <dbReference type="SAM" id="SignalP"/>
    </source>
</evidence>
<feature type="signal peptide" evidence="2">
    <location>
        <begin position="1"/>
        <end position="18"/>
    </location>
</feature>
<dbReference type="GO" id="GO:0015276">
    <property type="term" value="F:ligand-gated monoatomic ion channel activity"/>
    <property type="evidence" value="ECO:0007669"/>
    <property type="project" value="InterPro"/>
</dbReference>
<sequence length="260" mass="28580">MKKSILASLILVPTLILGACSAGEDKENANDAGNDNKEVYKVGIDTTYPPFEYEKDNKYVGIDVDLINAIAEDQGFEVKLEAMDFKGIIPALQANQLDIAMGGMSITEDRKKVVDFSDPYFDAGITLVVNEKNNDVVKPEDLKGKKVAVKKGTSGANYAQSIEKEVGFETVLFDDSPSMFLEVKNGNADALFEDYPVISYAIAQQDLGLKVVGERLNEDQYGIGVLKGEEQELLEKINKGLENLKESGEYQEILDTYLAE</sequence>
<dbReference type="RefSeq" id="WP_118875869.1">
    <property type="nucleotide sequence ID" value="NZ_QWEI01000003.1"/>
</dbReference>
<protein>
    <submittedName>
        <fullName evidence="5">Glutamine ABC transporter substrate-binding protein</fullName>
    </submittedName>
</protein>
<dbReference type="SUPFAM" id="SSF53850">
    <property type="entry name" value="Periplasmic binding protein-like II"/>
    <property type="match status" value="1"/>
</dbReference>
<feature type="chain" id="PRO_5039554393" evidence="2">
    <location>
        <begin position="19"/>
        <end position="260"/>
    </location>
</feature>
<dbReference type="PANTHER" id="PTHR35936">
    <property type="entry name" value="MEMBRANE-BOUND LYTIC MUREIN TRANSGLYCOSYLASE F"/>
    <property type="match status" value="1"/>
</dbReference>
<keyword evidence="1 2" id="KW-0732">Signal</keyword>
<reference evidence="5 6" key="1">
    <citation type="submission" date="2018-08" db="EMBL/GenBank/DDBJ databases">
        <title>Lysinibacillus sp. YLB-03 draft genome sequence.</title>
        <authorList>
            <person name="Yu L."/>
        </authorList>
    </citation>
    <scope>NUCLEOTIDE SEQUENCE [LARGE SCALE GENOMIC DNA]</scope>
    <source>
        <strain evidence="5 6">YLB-03</strain>
    </source>
</reference>
<gene>
    <name evidence="5" type="ORF">D1B33_08035</name>
</gene>
<dbReference type="SMART" id="SM00079">
    <property type="entry name" value="PBPe"/>
    <property type="match status" value="1"/>
</dbReference>
<organism evidence="5 6">
    <name type="scientific">Ureibacillus yapensis</name>
    <dbReference type="NCBI Taxonomy" id="2304605"/>
    <lineage>
        <taxon>Bacteria</taxon>
        <taxon>Bacillati</taxon>
        <taxon>Bacillota</taxon>
        <taxon>Bacilli</taxon>
        <taxon>Bacillales</taxon>
        <taxon>Caryophanaceae</taxon>
        <taxon>Ureibacillus</taxon>
    </lineage>
</organism>
<dbReference type="Pfam" id="PF00497">
    <property type="entry name" value="SBP_bac_3"/>
    <property type="match status" value="1"/>
</dbReference>
<dbReference type="PANTHER" id="PTHR35936:SF38">
    <property type="entry name" value="GLUTAMINE-BINDING PERIPLASMIC PROTEIN"/>
    <property type="match status" value="1"/>
</dbReference>
<dbReference type="Gene3D" id="3.40.190.10">
    <property type="entry name" value="Periplasmic binding protein-like II"/>
    <property type="match status" value="2"/>
</dbReference>
<dbReference type="GO" id="GO:0016020">
    <property type="term" value="C:membrane"/>
    <property type="evidence" value="ECO:0007669"/>
    <property type="project" value="InterPro"/>
</dbReference>
<feature type="domain" description="Solute-binding protein family 3/N-terminal" evidence="3">
    <location>
        <begin position="39"/>
        <end position="260"/>
    </location>
</feature>
<dbReference type="InterPro" id="IPR001638">
    <property type="entry name" value="Solute-binding_3/MltF_N"/>
</dbReference>
<comment type="caution">
    <text evidence="5">The sequence shown here is derived from an EMBL/GenBank/DDBJ whole genome shotgun (WGS) entry which is preliminary data.</text>
</comment>
<dbReference type="OrthoDB" id="9775197at2"/>
<dbReference type="EMBL" id="QWEI01000003">
    <property type="protein sequence ID" value="RHW37481.1"/>
    <property type="molecule type" value="Genomic_DNA"/>
</dbReference>
<keyword evidence="6" id="KW-1185">Reference proteome</keyword>
<proteinExistence type="predicted"/>
<dbReference type="InterPro" id="IPR001320">
    <property type="entry name" value="Iontro_rcpt_C"/>
</dbReference>
<feature type="domain" description="Ionotropic glutamate receptor C-terminal" evidence="4">
    <location>
        <begin position="39"/>
        <end position="260"/>
    </location>
</feature>
<dbReference type="PROSITE" id="PS51257">
    <property type="entry name" value="PROKAR_LIPOPROTEIN"/>
    <property type="match status" value="1"/>
</dbReference>
<dbReference type="SMART" id="SM00062">
    <property type="entry name" value="PBPb"/>
    <property type="match status" value="1"/>
</dbReference>
<evidence type="ECO:0000313" key="5">
    <source>
        <dbReference type="EMBL" id="RHW37481.1"/>
    </source>
</evidence>
<name>A0A396S9M7_9BACL</name>
<accession>A0A396S9M7</accession>
<dbReference type="AlphaFoldDB" id="A0A396S9M7"/>
<dbReference type="Proteomes" id="UP000265692">
    <property type="component" value="Unassembled WGS sequence"/>
</dbReference>
<evidence type="ECO:0000259" key="3">
    <source>
        <dbReference type="SMART" id="SM00062"/>
    </source>
</evidence>
<evidence type="ECO:0000313" key="6">
    <source>
        <dbReference type="Proteomes" id="UP000265692"/>
    </source>
</evidence>
<evidence type="ECO:0000259" key="4">
    <source>
        <dbReference type="SMART" id="SM00079"/>
    </source>
</evidence>